<evidence type="ECO:0000313" key="3">
    <source>
        <dbReference type="Proteomes" id="UP001159427"/>
    </source>
</evidence>
<comment type="caution">
    <text evidence="2">The sequence shown here is derived from an EMBL/GenBank/DDBJ whole genome shotgun (WGS) entry which is preliminary data.</text>
</comment>
<dbReference type="Proteomes" id="UP001159427">
    <property type="component" value="Unassembled WGS sequence"/>
</dbReference>
<accession>A0ABN8MFB4</accession>
<keyword evidence="3" id="KW-1185">Reference proteome</keyword>
<feature type="region of interest" description="Disordered" evidence="1">
    <location>
        <begin position="1"/>
        <end position="24"/>
    </location>
</feature>
<organism evidence="2 3">
    <name type="scientific">Porites evermanni</name>
    <dbReference type="NCBI Taxonomy" id="104178"/>
    <lineage>
        <taxon>Eukaryota</taxon>
        <taxon>Metazoa</taxon>
        <taxon>Cnidaria</taxon>
        <taxon>Anthozoa</taxon>
        <taxon>Hexacorallia</taxon>
        <taxon>Scleractinia</taxon>
        <taxon>Fungiina</taxon>
        <taxon>Poritidae</taxon>
        <taxon>Porites</taxon>
    </lineage>
</organism>
<protein>
    <submittedName>
        <fullName evidence="2">Uncharacterized protein</fullName>
    </submittedName>
</protein>
<name>A0ABN8MFB4_9CNID</name>
<feature type="compositionally biased region" description="Acidic residues" evidence="1">
    <location>
        <begin position="101"/>
        <end position="124"/>
    </location>
</feature>
<sequence length="160" mass="17518">MAKHPGKTCVAGGPGGISCTNKSYTPNVSMHIFPKNEKQAAAKGDTSADTSAVLEPYEDCDSSFSRPNRRKWGTKQSHAGKTCSSVEEITGYTRRVPECDSSGEEEDEAEESIEEVEGLTGEEDMDCFKEPGFARWRRNGRTISMLMMRKLTINLLATSG</sequence>
<reference evidence="2 3" key="1">
    <citation type="submission" date="2022-05" db="EMBL/GenBank/DDBJ databases">
        <authorList>
            <consortium name="Genoscope - CEA"/>
            <person name="William W."/>
        </authorList>
    </citation>
    <scope>NUCLEOTIDE SEQUENCE [LARGE SCALE GENOMIC DNA]</scope>
</reference>
<dbReference type="PROSITE" id="PS51257">
    <property type="entry name" value="PROKAR_LIPOPROTEIN"/>
    <property type="match status" value="1"/>
</dbReference>
<proteinExistence type="predicted"/>
<gene>
    <name evidence="2" type="ORF">PEVE_00032440</name>
</gene>
<feature type="region of interest" description="Disordered" evidence="1">
    <location>
        <begin position="94"/>
        <end position="124"/>
    </location>
</feature>
<dbReference type="EMBL" id="CALNXI010000472">
    <property type="protein sequence ID" value="CAH3027799.1"/>
    <property type="molecule type" value="Genomic_DNA"/>
</dbReference>
<evidence type="ECO:0000256" key="1">
    <source>
        <dbReference type="SAM" id="MobiDB-lite"/>
    </source>
</evidence>
<evidence type="ECO:0000313" key="2">
    <source>
        <dbReference type="EMBL" id="CAH3027799.1"/>
    </source>
</evidence>
<feature type="non-terminal residue" evidence="2">
    <location>
        <position position="160"/>
    </location>
</feature>